<dbReference type="GO" id="GO:0005576">
    <property type="term" value="C:extracellular region"/>
    <property type="evidence" value="ECO:0007669"/>
    <property type="project" value="UniProtKB-SubCell"/>
</dbReference>
<evidence type="ECO:0000313" key="20">
    <source>
        <dbReference type="Proteomes" id="UP000030451"/>
    </source>
</evidence>
<evidence type="ECO:0000256" key="14">
    <source>
        <dbReference type="ARBA" id="ARBA00023145"/>
    </source>
</evidence>
<comment type="cofactor">
    <cofactor evidence="2">
        <name>Zn(2+)</name>
        <dbReference type="ChEBI" id="CHEBI:29105"/>
    </cofactor>
</comment>
<proteinExistence type="predicted"/>
<evidence type="ECO:0000256" key="13">
    <source>
        <dbReference type="ARBA" id="ARBA00023049"/>
    </source>
</evidence>
<comment type="caution">
    <text evidence="19">The sequence shown here is derived from an EMBL/GenBank/DDBJ whole genome shotgun (WGS) entry which is preliminary data.</text>
</comment>
<dbReference type="OrthoDB" id="9802683at2"/>
<dbReference type="InterPro" id="IPR013661">
    <property type="entry name" value="Peptidase_M9_N_dom"/>
</dbReference>
<keyword evidence="5" id="KW-0964">Secreted</keyword>
<dbReference type="PANTHER" id="PTHR13062">
    <property type="entry name" value="COLLAGENASE"/>
    <property type="match status" value="1"/>
</dbReference>
<dbReference type="EMBL" id="JRWP01000004">
    <property type="protein sequence ID" value="KGY09758.1"/>
    <property type="molecule type" value="Genomic_DNA"/>
</dbReference>
<evidence type="ECO:0000256" key="16">
    <source>
        <dbReference type="SAM" id="MobiDB-lite"/>
    </source>
</evidence>
<evidence type="ECO:0000313" key="19">
    <source>
        <dbReference type="EMBL" id="KGY09758.1"/>
    </source>
</evidence>
<protein>
    <recommendedName>
        <fullName evidence="4">microbial collagenase</fullName>
        <ecNumber evidence="4">3.4.24.3</ecNumber>
    </recommendedName>
</protein>
<comment type="subcellular location">
    <subcellularLocation>
        <location evidence="3">Secreted</location>
    </subcellularLocation>
</comment>
<dbReference type="GO" id="GO:0008270">
    <property type="term" value="F:zinc ion binding"/>
    <property type="evidence" value="ECO:0007669"/>
    <property type="project" value="InterPro"/>
</dbReference>
<dbReference type="Proteomes" id="UP000030451">
    <property type="component" value="Unassembled WGS sequence"/>
</dbReference>
<dbReference type="PRINTS" id="PR00931">
    <property type="entry name" value="MICOLLPTASE"/>
</dbReference>
<dbReference type="SUPFAM" id="SSF49299">
    <property type="entry name" value="PKD domain"/>
    <property type="match status" value="1"/>
</dbReference>
<dbReference type="SMART" id="SM00089">
    <property type="entry name" value="PKD"/>
    <property type="match status" value="1"/>
</dbReference>
<keyword evidence="8 17" id="KW-0732">Signal</keyword>
<evidence type="ECO:0000256" key="8">
    <source>
        <dbReference type="ARBA" id="ARBA00022729"/>
    </source>
</evidence>
<keyword evidence="9" id="KW-0378">Hydrolase</keyword>
<dbReference type="Pfam" id="PF01752">
    <property type="entry name" value="Peptidase_M9"/>
    <property type="match status" value="1"/>
</dbReference>
<dbReference type="InterPro" id="IPR000601">
    <property type="entry name" value="PKD_dom"/>
</dbReference>
<evidence type="ECO:0000256" key="15">
    <source>
        <dbReference type="PIRSR" id="PIRSR602169-1"/>
    </source>
</evidence>
<feature type="region of interest" description="Disordered" evidence="16">
    <location>
        <begin position="46"/>
        <end position="71"/>
    </location>
</feature>
<reference evidence="19 20" key="1">
    <citation type="submission" date="2014-10" db="EMBL/GenBank/DDBJ databases">
        <title>Genome sequencing of Vibrio sinaloensis T08.</title>
        <authorList>
            <person name="Chan K.-G."/>
            <person name="Mohamad N.I."/>
        </authorList>
    </citation>
    <scope>NUCLEOTIDE SEQUENCE [LARGE SCALE GENOMIC DNA]</scope>
    <source>
        <strain evidence="19 20">T08</strain>
    </source>
</reference>
<feature type="compositionally biased region" description="Low complexity" evidence="16">
    <location>
        <begin position="52"/>
        <end position="61"/>
    </location>
</feature>
<keyword evidence="14" id="KW-0865">Zymogen</keyword>
<keyword evidence="12" id="KW-0843">Virulence</keyword>
<keyword evidence="7" id="KW-0479">Metal-binding</keyword>
<evidence type="ECO:0000256" key="6">
    <source>
        <dbReference type="ARBA" id="ARBA00022670"/>
    </source>
</evidence>
<dbReference type="Pfam" id="PF08453">
    <property type="entry name" value="Peptidase_M9_N"/>
    <property type="match status" value="1"/>
</dbReference>
<feature type="active site" evidence="15">
    <location>
        <position position="497"/>
    </location>
</feature>
<name>A0A0A5JP77_PHOS4</name>
<keyword evidence="13" id="KW-0482">Metalloprotease</keyword>
<dbReference type="PROSITE" id="PS50093">
    <property type="entry name" value="PKD"/>
    <property type="match status" value="1"/>
</dbReference>
<evidence type="ECO:0000256" key="4">
    <source>
        <dbReference type="ARBA" id="ARBA00012653"/>
    </source>
</evidence>
<dbReference type="Pfam" id="PF18911">
    <property type="entry name" value="PKD_4"/>
    <property type="match status" value="1"/>
</dbReference>
<feature type="chain" id="PRO_5002012480" description="microbial collagenase" evidence="17">
    <location>
        <begin position="22"/>
        <end position="842"/>
    </location>
</feature>
<dbReference type="Gene3D" id="3.40.30.160">
    <property type="entry name" value="Collagenase ColT, N-terminal domain"/>
    <property type="match status" value="1"/>
</dbReference>
<evidence type="ECO:0000256" key="2">
    <source>
        <dbReference type="ARBA" id="ARBA00001947"/>
    </source>
</evidence>
<evidence type="ECO:0000259" key="18">
    <source>
        <dbReference type="PROSITE" id="PS50093"/>
    </source>
</evidence>
<organism evidence="19 20">
    <name type="scientific">Photobacterium sp. (strain ATCC 43367)</name>
    <dbReference type="NCBI Taxonomy" id="379097"/>
    <lineage>
        <taxon>Bacteria</taxon>
        <taxon>Pseudomonadati</taxon>
        <taxon>Pseudomonadota</taxon>
        <taxon>Gammaproteobacteria</taxon>
        <taxon>Vibrionales</taxon>
        <taxon>Vibrionaceae</taxon>
        <taxon>Vibrio</taxon>
        <taxon>Vibrio oreintalis group</taxon>
    </lineage>
</organism>
<accession>A0A0A5JP77</accession>
<dbReference type="GO" id="GO:0004222">
    <property type="term" value="F:metalloendopeptidase activity"/>
    <property type="evidence" value="ECO:0007669"/>
    <property type="project" value="InterPro"/>
</dbReference>
<comment type="catalytic activity">
    <reaction evidence="1">
        <text>Digestion of native collagen in the triple helical region at Xaa-|-Gly bonds. With synthetic peptides, a preference is shown for Gly at P3 and P1', Pro and Ala at P2 and P2', and hydroxyproline, Ala or Arg at P3'.</text>
        <dbReference type="EC" id="3.4.24.3"/>
    </reaction>
</comment>
<evidence type="ECO:0000256" key="9">
    <source>
        <dbReference type="ARBA" id="ARBA00022801"/>
    </source>
</evidence>
<dbReference type="InterPro" id="IPR013783">
    <property type="entry name" value="Ig-like_fold"/>
</dbReference>
<dbReference type="PANTHER" id="PTHR13062:SF9">
    <property type="entry name" value="MICROBIAL COLLAGENASE"/>
    <property type="match status" value="1"/>
</dbReference>
<evidence type="ECO:0000256" key="17">
    <source>
        <dbReference type="SAM" id="SignalP"/>
    </source>
</evidence>
<dbReference type="Gene3D" id="2.60.40.10">
    <property type="entry name" value="Immunoglobulins"/>
    <property type="match status" value="1"/>
</dbReference>
<dbReference type="InterPro" id="IPR002169">
    <property type="entry name" value="Peptidase_M9A/M9B"/>
</dbReference>
<evidence type="ECO:0000256" key="3">
    <source>
        <dbReference type="ARBA" id="ARBA00004613"/>
    </source>
</evidence>
<gene>
    <name evidence="19" type="ORF">NM06_02250</name>
</gene>
<dbReference type="Gene3D" id="1.10.390.20">
    <property type="match status" value="1"/>
</dbReference>
<feature type="domain" description="PKD" evidence="18">
    <location>
        <begin position="633"/>
        <end position="715"/>
    </location>
</feature>
<evidence type="ECO:0000256" key="12">
    <source>
        <dbReference type="ARBA" id="ARBA00023026"/>
    </source>
</evidence>
<dbReference type="RefSeq" id="WP_038187580.1">
    <property type="nucleotide sequence ID" value="NZ_JRWP01000004.1"/>
</dbReference>
<dbReference type="InterPro" id="IPR022409">
    <property type="entry name" value="PKD/Chitinase_dom"/>
</dbReference>
<evidence type="ECO:0000256" key="1">
    <source>
        <dbReference type="ARBA" id="ARBA00000424"/>
    </source>
</evidence>
<dbReference type="CDD" id="cd00146">
    <property type="entry name" value="PKD"/>
    <property type="match status" value="1"/>
</dbReference>
<feature type="signal peptide" evidence="17">
    <location>
        <begin position="1"/>
        <end position="21"/>
    </location>
</feature>
<dbReference type="AlphaFoldDB" id="A0A0A5JP77"/>
<sequence>MELRKITVAVIGALCTAPVFAVSEPTPQIVDRAVHFDHDHEVQHGIEDHKPQYSPQKSLPQKPKPEPTIEDVSPFNALSAGTSALQGPEVSSALPCDENAFNTSNSSTLITQITGQGAQCVNELFSASSDIQRVAFSSSNMYQAAKHTSSLSRTYRGGGSDDLEALFLYLRAGYYAEFYDNSINFASWVQPAVKEAVDAFVNSGSFYENSDPHGKVLGEVITTMDSAGLQHEYLGVVTEWLNRWDRTYAQNWYMRNAVNGVFTVLFGGQWNDQFVSQIGSQTGLVEALSQFALNRNSIGQADEFMTANAGRELGRLTQYKNTSIAPSVVGKLRQIFDQYQMYGYGDSVWLATADSSSYYVDCSEFGICNFDQELKSLVLSQTYVCSDTIRILSQNMTPEQHRAACSKMGYEEGYFHQRLETGRVPVPDDHNTQLQVNIFDSDDDYGKYAGPIFDIDTNNGGMYLEGEPGTPGNIPNFIAYEASYANADHFVWNLEHEYVHYLDGRFDLYGGFNHPTEKVVWWAEGVAEYVANEDNNPRALETIMDGSTYTLAEIFETTYDGFDVDRIYRWGYLAVRFMFERHMNEVNAMLADTRQGNWSAYKATITQWANLYQSEFEQWQQQLLNGGGGALTPPTAAISMVNEGKVNETITFGSSRSTDSDGQIVHYLWEFGDGATSTEANPTHQFSRAGTYTVRLTITDNDGLTASTYASITITEDQAGGNNQLPQDCAVRPKVGGGQLTAGEPVCLASQSTIWLAIPAVNEYRSMSITSANGTGDLKLEYSNFSWPNSYGSNLHGWSANPGNSECITIVGQANYWGYLKVSGEFDNAALVVDFDSEGCRH</sequence>
<keyword evidence="10" id="KW-0862">Zinc</keyword>
<evidence type="ECO:0000256" key="11">
    <source>
        <dbReference type="ARBA" id="ARBA00022837"/>
    </source>
</evidence>
<evidence type="ECO:0000256" key="10">
    <source>
        <dbReference type="ARBA" id="ARBA00022833"/>
    </source>
</evidence>
<keyword evidence="11" id="KW-0106">Calcium</keyword>
<dbReference type="EC" id="3.4.24.3" evidence="4"/>
<dbReference type="STRING" id="379097.SE23_00315"/>
<evidence type="ECO:0000256" key="7">
    <source>
        <dbReference type="ARBA" id="ARBA00022723"/>
    </source>
</evidence>
<evidence type="ECO:0000256" key="5">
    <source>
        <dbReference type="ARBA" id="ARBA00022525"/>
    </source>
</evidence>
<dbReference type="InterPro" id="IPR035986">
    <property type="entry name" value="PKD_dom_sf"/>
</dbReference>
<dbReference type="GO" id="GO:0006508">
    <property type="term" value="P:proteolysis"/>
    <property type="evidence" value="ECO:0007669"/>
    <property type="project" value="UniProtKB-KW"/>
</dbReference>
<keyword evidence="6" id="KW-0645">Protease</keyword>